<dbReference type="InterPro" id="IPR025877">
    <property type="entry name" value="MobA-like_NTP_Trfase"/>
</dbReference>
<protein>
    <submittedName>
        <fullName evidence="3">Nicotine blue oxidoreductase</fullName>
        <ecNumber evidence="3">1.1.1.328</ecNumber>
    </submittedName>
</protein>
<dbReference type="PANTHER" id="PTHR43777">
    <property type="entry name" value="MOLYBDENUM COFACTOR CYTIDYLYLTRANSFERASE"/>
    <property type="match status" value="1"/>
</dbReference>
<feature type="domain" description="MobA-like NTP transferase" evidence="1">
    <location>
        <begin position="7"/>
        <end position="170"/>
    </location>
</feature>
<dbReference type="Proteomes" id="UP000054023">
    <property type="component" value="Unassembled WGS sequence"/>
</dbReference>
<reference evidence="3 5" key="3">
    <citation type="submission" date="2020-08" db="EMBL/GenBank/DDBJ databases">
        <title>Sequencing the genomes of 1000 actinobacteria strains.</title>
        <authorList>
            <person name="Klenk H.-P."/>
        </authorList>
    </citation>
    <scope>NUCLEOTIDE SEQUENCE [LARGE SCALE GENOMIC DNA]</scope>
    <source>
        <strain evidence="3 5">DSM 19081</strain>
    </source>
</reference>
<reference evidence="2" key="1">
    <citation type="submission" date="2015-12" db="EMBL/GenBank/DDBJ databases">
        <authorList>
            <person name="Shamseldin A."/>
            <person name="Moawad H."/>
            <person name="Abd El-Rahim W.M."/>
            <person name="Sadowsky M.J."/>
        </authorList>
    </citation>
    <scope>NUCLEOTIDE SEQUENCE [LARGE SCALE GENOMIC DNA]</scope>
    <source>
        <strain evidence="2">CD08_7</strain>
    </source>
</reference>
<dbReference type="RefSeq" id="WP_058888349.1">
    <property type="nucleotide sequence ID" value="NZ_BAAAKT010000004.1"/>
</dbReference>
<name>A0A0W8IFB0_9MICC</name>
<dbReference type="Pfam" id="PF12804">
    <property type="entry name" value="NTP_transf_3"/>
    <property type="match status" value="1"/>
</dbReference>
<gene>
    <name evidence="2" type="ORF">AVL63_00950</name>
    <name evidence="3" type="ORF">HNR24_001489</name>
</gene>
<dbReference type="Gene3D" id="3.90.550.10">
    <property type="entry name" value="Spore Coat Polysaccharide Biosynthesis Protein SpsA, Chain A"/>
    <property type="match status" value="1"/>
</dbReference>
<evidence type="ECO:0000313" key="5">
    <source>
        <dbReference type="Proteomes" id="UP000546252"/>
    </source>
</evidence>
<proteinExistence type="predicted"/>
<reference evidence="4" key="2">
    <citation type="submission" date="2015-12" db="EMBL/GenBank/DDBJ databases">
        <authorList>
            <person name="Nair G.R."/>
            <person name="Kaur G."/>
            <person name="Mayilraj S."/>
        </authorList>
    </citation>
    <scope>NUCLEOTIDE SEQUENCE [LARGE SCALE GENOMIC DNA]</scope>
    <source>
        <strain evidence="4">CD08_7</strain>
    </source>
</reference>
<dbReference type="Proteomes" id="UP000546252">
    <property type="component" value="Unassembled WGS sequence"/>
</dbReference>
<evidence type="ECO:0000313" key="3">
    <source>
        <dbReference type="EMBL" id="MBA8921556.1"/>
    </source>
</evidence>
<dbReference type="STRING" id="317018.AVL63_00950"/>
<evidence type="ECO:0000313" key="4">
    <source>
        <dbReference type="Proteomes" id="UP000054023"/>
    </source>
</evidence>
<keyword evidence="4" id="KW-1185">Reference proteome</keyword>
<dbReference type="EMBL" id="LQBM01000003">
    <property type="protein sequence ID" value="KUG58670.1"/>
    <property type="molecule type" value="Genomic_DNA"/>
</dbReference>
<dbReference type="SUPFAM" id="SSF53448">
    <property type="entry name" value="Nucleotide-diphospho-sugar transferases"/>
    <property type="match status" value="1"/>
</dbReference>
<dbReference type="OrthoDB" id="4427994at2"/>
<keyword evidence="3" id="KW-0560">Oxidoreductase</keyword>
<dbReference type="EC" id="1.1.1.328" evidence="3"/>
<dbReference type="CDD" id="cd04182">
    <property type="entry name" value="GT_2_like_f"/>
    <property type="match status" value="1"/>
</dbReference>
<dbReference type="GO" id="GO:0016779">
    <property type="term" value="F:nucleotidyltransferase activity"/>
    <property type="evidence" value="ECO:0007669"/>
    <property type="project" value="UniProtKB-ARBA"/>
</dbReference>
<comment type="caution">
    <text evidence="2">The sequence shown here is derived from an EMBL/GenBank/DDBJ whole genome shotgun (WGS) entry which is preliminary data.</text>
</comment>
<dbReference type="InterPro" id="IPR029044">
    <property type="entry name" value="Nucleotide-diphossugar_trans"/>
</dbReference>
<evidence type="ECO:0000259" key="1">
    <source>
        <dbReference type="Pfam" id="PF12804"/>
    </source>
</evidence>
<dbReference type="EMBL" id="JACJIH010000001">
    <property type="protein sequence ID" value="MBA8921556.1"/>
    <property type="molecule type" value="Genomic_DNA"/>
</dbReference>
<dbReference type="PANTHER" id="PTHR43777:SF1">
    <property type="entry name" value="MOLYBDENUM COFACTOR CYTIDYLYLTRANSFERASE"/>
    <property type="match status" value="1"/>
</dbReference>
<dbReference type="GO" id="GO:0016491">
    <property type="term" value="F:oxidoreductase activity"/>
    <property type="evidence" value="ECO:0007669"/>
    <property type="project" value="UniProtKB-KW"/>
</dbReference>
<accession>A0A0W8IFB0</accession>
<sequence length="203" mass="20694">MMHDVTVILAAGAGTRLGGHGKALLRLHGETLTARALRSAREAGTSPLLVLGHRAGPVRAALAQAPGWAEEDAVDCPDWERGLSASFRTGVHAAAQRGAERVAVVLVDQPGIGAAALQAVLAGHGPGRIARGLVAGSLTHPVVFELGAAQAAAALAVGDQGARPYLQAHAELVDAIDITGLAEAQDIDTPEDLTAWADSRPKC</sequence>
<dbReference type="AlphaFoldDB" id="A0A0W8IFB0"/>
<evidence type="ECO:0000313" key="2">
    <source>
        <dbReference type="EMBL" id="KUG58670.1"/>
    </source>
</evidence>
<organism evidence="2 4">
    <name type="scientific">Nesterenkonia jeotgali</name>
    <dbReference type="NCBI Taxonomy" id="317018"/>
    <lineage>
        <taxon>Bacteria</taxon>
        <taxon>Bacillati</taxon>
        <taxon>Actinomycetota</taxon>
        <taxon>Actinomycetes</taxon>
        <taxon>Micrococcales</taxon>
        <taxon>Micrococcaceae</taxon>
        <taxon>Nesterenkonia</taxon>
    </lineage>
</organism>